<evidence type="ECO:0000256" key="1">
    <source>
        <dbReference type="SAM" id="Phobius"/>
    </source>
</evidence>
<sequence length="129" mass="15061">MKKFLLKFILVFSRIIFLVFFLSVPFSILVPEIDLWFKDRGPGMYLTCRALVFIFSYLSLCLVEHKMRALAYFGIAIFTVVIWLPPISFVIEPRITEFILKIITLIISVIFTFILFISIKDIKETTPVT</sequence>
<proteinExistence type="predicted"/>
<reference evidence="2 3" key="1">
    <citation type="journal article" date="2015" name="Nature">
        <title>rRNA introns, odd ribosomes, and small enigmatic genomes across a large radiation of phyla.</title>
        <authorList>
            <person name="Brown C.T."/>
            <person name="Hug L.A."/>
            <person name="Thomas B.C."/>
            <person name="Sharon I."/>
            <person name="Castelle C.J."/>
            <person name="Singh A."/>
            <person name="Wilkins M.J."/>
            <person name="Williams K.H."/>
            <person name="Banfield J.F."/>
        </authorList>
    </citation>
    <scope>NUCLEOTIDE SEQUENCE [LARGE SCALE GENOMIC DNA]</scope>
</reference>
<evidence type="ECO:0000313" key="3">
    <source>
        <dbReference type="Proteomes" id="UP000033876"/>
    </source>
</evidence>
<feature type="transmembrane region" description="Helical" evidence="1">
    <location>
        <begin position="70"/>
        <end position="92"/>
    </location>
</feature>
<feature type="transmembrane region" description="Helical" evidence="1">
    <location>
        <begin position="98"/>
        <end position="119"/>
    </location>
</feature>
<name>A0A0G0JD11_9BACT</name>
<protein>
    <submittedName>
        <fullName evidence="2">Uncharacterized protein</fullName>
    </submittedName>
</protein>
<feature type="transmembrane region" description="Helical" evidence="1">
    <location>
        <begin position="12"/>
        <end position="31"/>
    </location>
</feature>
<keyword evidence="1" id="KW-1133">Transmembrane helix</keyword>
<dbReference type="AlphaFoldDB" id="A0A0G0JD11"/>
<dbReference type="Proteomes" id="UP000033876">
    <property type="component" value="Unassembled WGS sequence"/>
</dbReference>
<accession>A0A0G0JD11</accession>
<evidence type="ECO:0000313" key="2">
    <source>
        <dbReference type="EMBL" id="KKQ34644.1"/>
    </source>
</evidence>
<dbReference type="EMBL" id="LBTF01000041">
    <property type="protein sequence ID" value="KKQ34644.1"/>
    <property type="molecule type" value="Genomic_DNA"/>
</dbReference>
<gene>
    <name evidence="2" type="ORF">US50_C0041G0004</name>
</gene>
<comment type="caution">
    <text evidence="2">The sequence shown here is derived from an EMBL/GenBank/DDBJ whole genome shotgun (WGS) entry which is preliminary data.</text>
</comment>
<feature type="transmembrane region" description="Helical" evidence="1">
    <location>
        <begin position="43"/>
        <end position="63"/>
    </location>
</feature>
<organism evidence="2 3">
    <name type="scientific">Candidatus Nomurabacteria bacterium GW2011_GWB1_37_5</name>
    <dbReference type="NCBI Taxonomy" id="1618742"/>
    <lineage>
        <taxon>Bacteria</taxon>
        <taxon>Candidatus Nomuraibacteriota</taxon>
    </lineage>
</organism>
<keyword evidence="1" id="KW-0812">Transmembrane</keyword>
<keyword evidence="1" id="KW-0472">Membrane</keyword>